<dbReference type="SUPFAM" id="SSF103473">
    <property type="entry name" value="MFS general substrate transporter"/>
    <property type="match status" value="1"/>
</dbReference>
<evidence type="ECO:0000256" key="7">
    <source>
        <dbReference type="SAM" id="MobiDB-lite"/>
    </source>
</evidence>
<feature type="transmembrane region" description="Helical" evidence="8">
    <location>
        <begin position="85"/>
        <end position="103"/>
    </location>
</feature>
<keyword evidence="3" id="KW-1003">Cell membrane</keyword>
<feature type="transmembrane region" description="Helical" evidence="8">
    <location>
        <begin position="296"/>
        <end position="314"/>
    </location>
</feature>
<feature type="transmembrane region" description="Helical" evidence="8">
    <location>
        <begin position="15"/>
        <end position="34"/>
    </location>
</feature>
<dbReference type="PATRIC" id="fig|42256.3.peg.2940"/>
<dbReference type="eggNOG" id="COG2814">
    <property type="taxonomic scope" value="Bacteria"/>
</dbReference>
<feature type="transmembrane region" description="Helical" evidence="8">
    <location>
        <begin position="149"/>
        <end position="170"/>
    </location>
</feature>
<dbReference type="EMBL" id="CP007515">
    <property type="protein sequence ID" value="AHY48173.1"/>
    <property type="molecule type" value="Genomic_DNA"/>
</dbReference>
<feature type="transmembrane region" description="Helical" evidence="8">
    <location>
        <begin position="176"/>
        <end position="193"/>
    </location>
</feature>
<comment type="subcellular location">
    <subcellularLocation>
        <location evidence="1">Cell membrane</location>
        <topology evidence="1">Multi-pass membrane protein</topology>
    </subcellularLocation>
</comment>
<evidence type="ECO:0000313" key="10">
    <source>
        <dbReference type="EMBL" id="AHY48173.1"/>
    </source>
</evidence>
<dbReference type="InterPro" id="IPR050171">
    <property type="entry name" value="MFS_Transporters"/>
</dbReference>
<evidence type="ECO:0000313" key="12">
    <source>
        <dbReference type="Proteomes" id="UP000025229"/>
    </source>
</evidence>
<dbReference type="Pfam" id="PF00083">
    <property type="entry name" value="Sugar_tr"/>
    <property type="match status" value="1"/>
</dbReference>
<evidence type="ECO:0000259" key="9">
    <source>
        <dbReference type="PROSITE" id="PS50850"/>
    </source>
</evidence>
<dbReference type="InterPro" id="IPR036259">
    <property type="entry name" value="MFS_trans_sf"/>
</dbReference>
<proteinExistence type="predicted"/>
<dbReference type="Proteomes" id="UP001281130">
    <property type="component" value="Unassembled WGS sequence"/>
</dbReference>
<dbReference type="PANTHER" id="PTHR23517:SF3">
    <property type="entry name" value="INTEGRAL MEMBRANE TRANSPORT PROTEIN"/>
    <property type="match status" value="1"/>
</dbReference>
<organism evidence="10 12">
    <name type="scientific">Rubrobacter radiotolerans</name>
    <name type="common">Arthrobacter radiotolerans</name>
    <dbReference type="NCBI Taxonomy" id="42256"/>
    <lineage>
        <taxon>Bacteria</taxon>
        <taxon>Bacillati</taxon>
        <taxon>Actinomycetota</taxon>
        <taxon>Rubrobacteria</taxon>
        <taxon>Rubrobacterales</taxon>
        <taxon>Rubrobacteraceae</taxon>
        <taxon>Rubrobacter</taxon>
    </lineage>
</organism>
<feature type="region of interest" description="Disordered" evidence="7">
    <location>
        <begin position="409"/>
        <end position="437"/>
    </location>
</feature>
<dbReference type="CDD" id="cd17325">
    <property type="entry name" value="MFS_MdtG_SLC18_like"/>
    <property type="match status" value="1"/>
</dbReference>
<feature type="domain" description="Major facilitator superfamily (MFS) profile" evidence="9">
    <location>
        <begin position="17"/>
        <end position="409"/>
    </location>
</feature>
<sequence length="437" mass="45901">MSTRQQVTIGLRQNMVQFSLLVLVNLFVGSMVGLERTVLPLLGEEVFGLAAASATLSFIVAFGFTKALVNLAAGALADRFGRKRILIFGWAVGIFVPVIVIVATAWWQIVLANVLLGVNQGLTWSMTVNMKMDLATSRQRGLALGLNEFAGYSGLAVASALSGLVAAEYFLRPETFYLGIAFALVGLVLSVIVRGTEDHLASQVSQGAGLSEDEELSGREIFARTTLTDPTLASCSVSGLATNLKDGMAWGLFPLYFAAAGLAVDRIGIVVAVYPAAWGVFQLFTGPLSDRLGRKWMIVSGMLTQAGALWLILLSGSYGSWLASSMLLGLGTALVYPTLLAAISDAAHPSWRASSLGVYRAWRDSGYAFGALIAGVLADLLGAAWSIGLVALLPLAAGLLAAFGMQETLRGRSSDGSPGKRAPRSDDPVLKGPGKPG</sequence>
<evidence type="ECO:0000256" key="6">
    <source>
        <dbReference type="ARBA" id="ARBA00023136"/>
    </source>
</evidence>
<dbReference type="InterPro" id="IPR011701">
    <property type="entry name" value="MFS"/>
</dbReference>
<feature type="transmembrane region" description="Helical" evidence="8">
    <location>
        <begin position="326"/>
        <end position="347"/>
    </location>
</feature>
<dbReference type="GO" id="GO:0022857">
    <property type="term" value="F:transmembrane transporter activity"/>
    <property type="evidence" value="ECO:0007669"/>
    <property type="project" value="InterPro"/>
</dbReference>
<evidence type="ECO:0000256" key="5">
    <source>
        <dbReference type="ARBA" id="ARBA00022989"/>
    </source>
</evidence>
<keyword evidence="2" id="KW-0813">Transport</keyword>
<feature type="transmembrane region" description="Helical" evidence="8">
    <location>
        <begin position="367"/>
        <end position="400"/>
    </location>
</feature>
<evidence type="ECO:0000256" key="1">
    <source>
        <dbReference type="ARBA" id="ARBA00004651"/>
    </source>
</evidence>
<dbReference type="InterPro" id="IPR005828">
    <property type="entry name" value="MFS_sugar_transport-like"/>
</dbReference>
<gene>
    <name evidence="10" type="ORF">RradSPS_2890</name>
    <name evidence="11" type="ORF">SIL72_15500</name>
</gene>
<dbReference type="KEGG" id="rrd:RradSPS_2890"/>
<dbReference type="InterPro" id="IPR020846">
    <property type="entry name" value="MFS_dom"/>
</dbReference>
<keyword evidence="12" id="KW-1185">Reference proteome</keyword>
<geneLocation type="plasmid" evidence="10">
    <name>1</name>
</geneLocation>
<evidence type="ECO:0000256" key="4">
    <source>
        <dbReference type="ARBA" id="ARBA00022692"/>
    </source>
</evidence>
<keyword evidence="4 8" id="KW-0812">Transmembrane</keyword>
<protein>
    <submittedName>
        <fullName evidence="11">MFS transporter</fullName>
    </submittedName>
    <submittedName>
        <fullName evidence="10">Major Facilitator Superfamily</fullName>
    </submittedName>
</protein>
<reference evidence="10 12" key="1">
    <citation type="submission" date="2014-03" db="EMBL/GenBank/DDBJ databases">
        <title>Complete genome sequence of the Radio-Resistant Rubrobacter radiotolerans RSPS-4.</title>
        <authorList>
            <person name="Egas C.C."/>
            <person name="Barroso C.C."/>
            <person name="Froufe H.J.C."/>
            <person name="Pacheco J.J."/>
            <person name="Albuquerque L.L."/>
            <person name="da Costa M.M.S."/>
        </authorList>
    </citation>
    <scope>NUCLEOTIDE SEQUENCE [LARGE SCALE GENOMIC DNA]</scope>
    <source>
        <strain evidence="10 12">RSPS-4</strain>
        <plasmid evidence="10 12">1</plasmid>
    </source>
</reference>
<keyword evidence="6 8" id="KW-0472">Membrane</keyword>
<dbReference type="PANTHER" id="PTHR23517">
    <property type="entry name" value="RESISTANCE PROTEIN MDTM, PUTATIVE-RELATED-RELATED"/>
    <property type="match status" value="1"/>
</dbReference>
<evidence type="ECO:0000256" key="8">
    <source>
        <dbReference type="SAM" id="Phobius"/>
    </source>
</evidence>
<evidence type="ECO:0000313" key="11">
    <source>
        <dbReference type="EMBL" id="MDX5895432.1"/>
    </source>
</evidence>
<dbReference type="GO" id="GO:0005886">
    <property type="term" value="C:plasma membrane"/>
    <property type="evidence" value="ECO:0007669"/>
    <property type="project" value="UniProtKB-SubCell"/>
</dbReference>
<dbReference type="Gene3D" id="1.20.1250.20">
    <property type="entry name" value="MFS general substrate transporter like domains"/>
    <property type="match status" value="2"/>
</dbReference>
<dbReference type="AlphaFoldDB" id="A0A023X770"/>
<dbReference type="EMBL" id="JAWXXX010000002">
    <property type="protein sequence ID" value="MDX5895432.1"/>
    <property type="molecule type" value="Genomic_DNA"/>
</dbReference>
<dbReference type="PROSITE" id="PS50850">
    <property type="entry name" value="MFS"/>
    <property type="match status" value="1"/>
</dbReference>
<dbReference type="Pfam" id="PF07690">
    <property type="entry name" value="MFS_1"/>
    <property type="match status" value="1"/>
</dbReference>
<evidence type="ECO:0000256" key="3">
    <source>
        <dbReference type="ARBA" id="ARBA00022475"/>
    </source>
</evidence>
<reference evidence="11" key="2">
    <citation type="submission" date="2023-11" db="EMBL/GenBank/DDBJ databases">
        <title>MicrobeMod: A computational toolkit for identifying prokaryotic methylation and restriction-modification with nanopore sequencing.</title>
        <authorList>
            <person name="Crits-Christoph A."/>
            <person name="Kang S.C."/>
            <person name="Lee H."/>
            <person name="Ostrov N."/>
        </authorList>
    </citation>
    <scope>NUCLEOTIDE SEQUENCE</scope>
    <source>
        <strain evidence="11">ATCC 51242</strain>
    </source>
</reference>
<dbReference type="InterPro" id="IPR005829">
    <property type="entry name" value="Sugar_transporter_CS"/>
</dbReference>
<keyword evidence="10" id="KW-0614">Plasmid</keyword>
<dbReference type="HOGENOM" id="CLU_035002_0_0_11"/>
<accession>A0A023X770</accession>
<name>A0A023X770_RUBRA</name>
<keyword evidence="5 8" id="KW-1133">Transmembrane helix</keyword>
<feature type="transmembrane region" description="Helical" evidence="8">
    <location>
        <begin position="46"/>
        <end position="73"/>
    </location>
</feature>
<dbReference type="Proteomes" id="UP000025229">
    <property type="component" value="Plasmid 1"/>
</dbReference>
<dbReference type="PROSITE" id="PS00216">
    <property type="entry name" value="SUGAR_TRANSPORT_1"/>
    <property type="match status" value="2"/>
</dbReference>
<evidence type="ECO:0000256" key="2">
    <source>
        <dbReference type="ARBA" id="ARBA00022448"/>
    </source>
</evidence>